<feature type="signal peptide" evidence="1">
    <location>
        <begin position="1"/>
        <end position="19"/>
    </location>
</feature>
<evidence type="ECO:0008006" key="3">
    <source>
        <dbReference type="Google" id="ProtNLM"/>
    </source>
</evidence>
<dbReference type="EMBL" id="CP157485">
    <property type="protein sequence ID" value="XBO48305.1"/>
    <property type="molecule type" value="Genomic_DNA"/>
</dbReference>
<organism evidence="2">
    <name type="scientific">Pedobacter sp. KACC 23697</name>
    <dbReference type="NCBI Taxonomy" id="3149230"/>
    <lineage>
        <taxon>Bacteria</taxon>
        <taxon>Pseudomonadati</taxon>
        <taxon>Bacteroidota</taxon>
        <taxon>Sphingobacteriia</taxon>
        <taxon>Sphingobacteriales</taxon>
        <taxon>Sphingobacteriaceae</taxon>
        <taxon>Pedobacter</taxon>
    </lineage>
</organism>
<sequence>MKSFCLLVLIFLTYECSFAQGSASGCFIPYYNRVYTSNALEVLGSSQLFNNSPSVGLSTNYCSWTPSATASSCVICDGTLGLDVLGARVCLLGSFRYGSAGTFTMVECDLDDHTWLFGAAAGLFGILIIRKRNKL</sequence>
<reference evidence="2" key="1">
    <citation type="submission" date="2024-05" db="EMBL/GenBank/DDBJ databases">
        <authorList>
            <person name="Kim S."/>
            <person name="Heo J."/>
            <person name="Choi H."/>
            <person name="Choi Y."/>
            <person name="Kwon S.-W."/>
            <person name="Kim Y."/>
        </authorList>
    </citation>
    <scope>NUCLEOTIDE SEQUENCE</scope>
    <source>
        <strain evidence="2">KACC 23697</strain>
    </source>
</reference>
<dbReference type="RefSeq" id="WP_406825691.1">
    <property type="nucleotide sequence ID" value="NZ_CP157485.1"/>
</dbReference>
<dbReference type="AlphaFoldDB" id="A0AAU7K7B3"/>
<gene>
    <name evidence="2" type="ORF">ABEG20_01660</name>
</gene>
<protein>
    <recommendedName>
        <fullName evidence="3">LPXTG cell wall anchor domain-containing protein</fullName>
    </recommendedName>
</protein>
<keyword evidence="1" id="KW-0732">Signal</keyword>
<evidence type="ECO:0000256" key="1">
    <source>
        <dbReference type="SAM" id="SignalP"/>
    </source>
</evidence>
<proteinExistence type="predicted"/>
<accession>A0AAU7K7B3</accession>
<dbReference type="PROSITE" id="PS51257">
    <property type="entry name" value="PROKAR_LIPOPROTEIN"/>
    <property type="match status" value="1"/>
</dbReference>
<feature type="chain" id="PRO_5043918966" description="LPXTG cell wall anchor domain-containing protein" evidence="1">
    <location>
        <begin position="20"/>
        <end position="135"/>
    </location>
</feature>
<evidence type="ECO:0000313" key="2">
    <source>
        <dbReference type="EMBL" id="XBO48305.1"/>
    </source>
</evidence>
<name>A0AAU7K7B3_9SPHI</name>